<reference evidence="1" key="1">
    <citation type="journal article" date="2022" name="bioRxiv">
        <title>Sequencing and chromosome-scale assembly of the giantPleurodeles waltlgenome.</title>
        <authorList>
            <person name="Brown T."/>
            <person name="Elewa A."/>
            <person name="Iarovenko S."/>
            <person name="Subramanian E."/>
            <person name="Araus A.J."/>
            <person name="Petzold A."/>
            <person name="Susuki M."/>
            <person name="Suzuki K.-i.T."/>
            <person name="Hayashi T."/>
            <person name="Toyoda A."/>
            <person name="Oliveira C."/>
            <person name="Osipova E."/>
            <person name="Leigh N.D."/>
            <person name="Simon A."/>
            <person name="Yun M.H."/>
        </authorList>
    </citation>
    <scope>NUCLEOTIDE SEQUENCE</scope>
    <source>
        <strain evidence="1">20211129_DDA</strain>
        <tissue evidence="1">Liver</tissue>
    </source>
</reference>
<comment type="caution">
    <text evidence="1">The sequence shown here is derived from an EMBL/GenBank/DDBJ whole genome shotgun (WGS) entry which is preliminary data.</text>
</comment>
<organism evidence="1 2">
    <name type="scientific">Pleurodeles waltl</name>
    <name type="common">Iberian ribbed newt</name>
    <dbReference type="NCBI Taxonomy" id="8319"/>
    <lineage>
        <taxon>Eukaryota</taxon>
        <taxon>Metazoa</taxon>
        <taxon>Chordata</taxon>
        <taxon>Craniata</taxon>
        <taxon>Vertebrata</taxon>
        <taxon>Euteleostomi</taxon>
        <taxon>Amphibia</taxon>
        <taxon>Batrachia</taxon>
        <taxon>Caudata</taxon>
        <taxon>Salamandroidea</taxon>
        <taxon>Salamandridae</taxon>
        <taxon>Pleurodelinae</taxon>
        <taxon>Pleurodeles</taxon>
    </lineage>
</organism>
<dbReference type="EMBL" id="JANPWB010000007">
    <property type="protein sequence ID" value="KAJ1173535.1"/>
    <property type="molecule type" value="Genomic_DNA"/>
</dbReference>
<dbReference type="Proteomes" id="UP001066276">
    <property type="component" value="Chromosome 4_1"/>
</dbReference>
<name>A0AAV7TBD5_PLEWA</name>
<keyword evidence="2" id="KW-1185">Reference proteome</keyword>
<evidence type="ECO:0000313" key="1">
    <source>
        <dbReference type="EMBL" id="KAJ1173535.1"/>
    </source>
</evidence>
<accession>A0AAV7TBD5</accession>
<sequence length="102" mass="11816">MRRSGQHSRVQAGLALFLHAQRYLRRKSSRMMIQKPGSAVFDLRVSVSYAAHPFSCSVRQFFGRISDERRFSAAELAARRFFSRSCDNLFPARRSLRGFPFL</sequence>
<evidence type="ECO:0000313" key="2">
    <source>
        <dbReference type="Proteomes" id="UP001066276"/>
    </source>
</evidence>
<protein>
    <submittedName>
        <fullName evidence="1">Uncharacterized protein</fullName>
    </submittedName>
</protein>
<proteinExistence type="predicted"/>
<dbReference type="AlphaFoldDB" id="A0AAV7TBD5"/>
<gene>
    <name evidence="1" type="ORF">NDU88_005367</name>
</gene>